<dbReference type="Pfam" id="PF00018">
    <property type="entry name" value="SH3_1"/>
    <property type="match status" value="1"/>
</dbReference>
<dbReference type="GO" id="GO:0051015">
    <property type="term" value="F:actin filament binding"/>
    <property type="evidence" value="ECO:0007669"/>
    <property type="project" value="TreeGrafter"/>
</dbReference>
<dbReference type="SMART" id="SM00242">
    <property type="entry name" value="MYSc"/>
    <property type="match status" value="1"/>
</dbReference>
<dbReference type="Gene3D" id="1.10.10.820">
    <property type="match status" value="1"/>
</dbReference>
<dbReference type="Gene3D" id="2.30.30.40">
    <property type="entry name" value="SH3 Domains"/>
    <property type="match status" value="1"/>
</dbReference>
<keyword evidence="4 11" id="KW-0547">Nucleotide-binding</keyword>
<evidence type="ECO:0000256" key="5">
    <source>
        <dbReference type="ARBA" id="ARBA00022840"/>
    </source>
</evidence>
<evidence type="ECO:0000256" key="11">
    <source>
        <dbReference type="PROSITE-ProRule" id="PRU00782"/>
    </source>
</evidence>
<keyword evidence="5 11" id="KW-0067">ATP-binding</keyword>
<feature type="region of interest" description="Actin-binding" evidence="11">
    <location>
        <begin position="568"/>
        <end position="590"/>
    </location>
</feature>
<evidence type="ECO:0000256" key="8">
    <source>
        <dbReference type="ARBA" id="ARBA00023175"/>
    </source>
</evidence>
<comment type="caution">
    <text evidence="16">The sequence shown here is derived from an EMBL/GenBank/DDBJ whole genome shotgun (WGS) entry which is preliminary data.</text>
</comment>
<evidence type="ECO:0000313" key="16">
    <source>
        <dbReference type="EMBL" id="NXM02263.1"/>
    </source>
</evidence>
<dbReference type="SUPFAM" id="SSF52540">
    <property type="entry name" value="P-loop containing nucleoside triphosphate hydrolases"/>
    <property type="match status" value="1"/>
</dbReference>
<dbReference type="GO" id="GO:0000146">
    <property type="term" value="F:microfilament motor activity"/>
    <property type="evidence" value="ECO:0007669"/>
    <property type="project" value="TreeGrafter"/>
</dbReference>
<dbReference type="AlphaFoldDB" id="A0A7L0XJH1"/>
<name>A0A7L0XJH1_TYRSA</name>
<dbReference type="Pfam" id="PF06017">
    <property type="entry name" value="Myosin_TH1"/>
    <property type="match status" value="1"/>
</dbReference>
<dbReference type="InterPro" id="IPR001609">
    <property type="entry name" value="Myosin_head_motor_dom-like"/>
</dbReference>
<dbReference type="PRINTS" id="PR00193">
    <property type="entry name" value="MYOSINHEAVY"/>
</dbReference>
<gene>
    <name evidence="16" type="primary">Myo1e</name>
    <name evidence="16" type="ORF">TYRSAV_R00746</name>
</gene>
<dbReference type="GO" id="GO:0005737">
    <property type="term" value="C:cytoplasm"/>
    <property type="evidence" value="ECO:0007669"/>
    <property type="project" value="TreeGrafter"/>
</dbReference>
<dbReference type="FunFam" id="2.30.30.40:FF:000072">
    <property type="entry name" value="Unconventional Myosin IB"/>
    <property type="match status" value="1"/>
</dbReference>
<feature type="compositionally biased region" description="Polar residues" evidence="12">
    <location>
        <begin position="967"/>
        <end position="991"/>
    </location>
</feature>
<keyword evidence="6" id="KW-0112">Calmodulin-binding</keyword>
<dbReference type="GO" id="GO:0005902">
    <property type="term" value="C:microvillus"/>
    <property type="evidence" value="ECO:0007669"/>
    <property type="project" value="TreeGrafter"/>
</dbReference>
<sequence>GSKGHYRYHWQSHNVKQSGVDDMVLLSKITEDSIVENLKKRYMDDYIFTYIGSVLISVNPFKQMPYFGEKEIEMYQGAAQYENPPHIYALADNMYRNMIIDRENQCVIISGESGAGKTVAAKYIMSYISKISGGGPKVQHVKDIILQSNPLLEAFGNAKTVRNNNSSRFGKYFEIQFSPGGEPDGGKISNFLLEKSRVVMRNPGERSFHIFYQLIEGASSEQKSVLGITSMDYYYYLNLSGSYKVDDINDKSDFQETLHAMSVIGIFGEEQNLVLQIVAGILHLGNISFKEVGNYAAVESEEFLAFPAFLLGINQDRLKEKLTSRQMDSKWGGKSESINVTLNVEQACYTRDALAKALHSRVFDYLVDSINKAMEKDHEEYNIGVLDIYGFEIFQKNGFEQFCINFVNEKLQQIFIELTLKAEQEEYVQEGIRWTPIEYFNNKIVCDLIENKVNPPGIMSILDDVCATMHAVGEGADQTLLQKLQMQIGTHEHFNSWNQGFIIHHYAGKVSYDMDGFCERNRDVLFMDLIELMQSSDLPFIKALFPENLQVDKKGRPTTAGSKIKKQANDLVGTLMKCTPHYIRCIKPNETKKSRDWEESRVKHQVEYLGLKENIRVRRAGYAYRRVFKKFLQRYAILTKATWPSWKGEEKQGVLYLLQSVNMDPDQYQLGKSKVFIKAPESLFLLEEMRERKYDGYARAIQKAWRKYAARKRYVQMREEASDLLLNKKERRRNSLNRNFVGDYIGMEDHPELRQFVGKREKIDFADTVTKYDRRFKSVKRDLVLTPKCIYLIGREKVKQGPEKGQVKEVLKRRMEMERILSVSLSTMQDDIFILHEEEYDSLLESVFKTEFLSLLSKRYEEKTQRKLPLKFSNTLEVKLKKESWGPWSSGGSRQVQFMQGQGDVALLKPSNKVLQISIGPGLPKNSRPTRRNLTQSRGYSNRSQSQTYPMRAAPPPPVWTGGVHTLFTSRSAAKWSNKSPAAHSPSSCSRKSMGHSEKSVHEISQQPESLDFLKVPDQGAAGARRQTTNRPPPAGGRPKPQPKPKPQVPQCRALYAYDAQDTDELSFNANDVIEIIKEDPSGWWTGRLRGKQGLFPNNYVTKI</sequence>
<feature type="domain" description="SH3" evidence="13">
    <location>
        <begin position="1047"/>
        <end position="1104"/>
    </location>
</feature>
<keyword evidence="8 11" id="KW-0505">Motor protein</keyword>
<dbReference type="InterPro" id="IPR035507">
    <property type="entry name" value="Ie/If_SH3"/>
</dbReference>
<evidence type="ECO:0000256" key="1">
    <source>
        <dbReference type="ARBA" id="ARBA00008314"/>
    </source>
</evidence>
<keyword evidence="7 11" id="KW-0518">Myosin</keyword>
<dbReference type="Pfam" id="PF00063">
    <property type="entry name" value="Myosin_head"/>
    <property type="match status" value="1"/>
</dbReference>
<dbReference type="Gene3D" id="1.20.58.530">
    <property type="match status" value="1"/>
</dbReference>
<dbReference type="FunFam" id="1.10.10.820:FF:000001">
    <property type="entry name" value="Myosin heavy chain"/>
    <property type="match status" value="1"/>
</dbReference>
<evidence type="ECO:0000256" key="9">
    <source>
        <dbReference type="ARBA" id="ARBA00023203"/>
    </source>
</evidence>
<evidence type="ECO:0000259" key="15">
    <source>
        <dbReference type="PROSITE" id="PS51757"/>
    </source>
</evidence>
<dbReference type="Proteomes" id="UP000537779">
    <property type="component" value="Unassembled WGS sequence"/>
</dbReference>
<dbReference type="InterPro" id="IPR001452">
    <property type="entry name" value="SH3_domain"/>
</dbReference>
<evidence type="ECO:0000256" key="2">
    <source>
        <dbReference type="ARBA" id="ARBA00022443"/>
    </source>
</evidence>
<evidence type="ECO:0000256" key="4">
    <source>
        <dbReference type="ARBA" id="ARBA00022741"/>
    </source>
</evidence>
<dbReference type="SUPFAM" id="SSF50044">
    <property type="entry name" value="SH3-domain"/>
    <property type="match status" value="1"/>
</dbReference>
<feature type="domain" description="Myosin motor" evidence="14">
    <location>
        <begin position="18"/>
        <end position="691"/>
    </location>
</feature>
<dbReference type="GO" id="GO:0006897">
    <property type="term" value="P:endocytosis"/>
    <property type="evidence" value="ECO:0007669"/>
    <property type="project" value="TreeGrafter"/>
</dbReference>
<dbReference type="PROSITE" id="PS51456">
    <property type="entry name" value="MYOSIN_MOTOR"/>
    <property type="match status" value="1"/>
</dbReference>
<dbReference type="Gene3D" id="1.20.120.720">
    <property type="entry name" value="Myosin VI head, motor domain, U50 subdomain"/>
    <property type="match status" value="1"/>
</dbReference>
<evidence type="ECO:0000259" key="13">
    <source>
        <dbReference type="PROSITE" id="PS50002"/>
    </source>
</evidence>
<evidence type="ECO:0000259" key="14">
    <source>
        <dbReference type="PROSITE" id="PS51456"/>
    </source>
</evidence>
<dbReference type="PROSITE" id="PS50096">
    <property type="entry name" value="IQ"/>
    <property type="match status" value="1"/>
</dbReference>
<reference evidence="16 17" key="1">
    <citation type="submission" date="2019-09" db="EMBL/GenBank/DDBJ databases">
        <title>Bird 10,000 Genomes (B10K) Project - Family phase.</title>
        <authorList>
            <person name="Zhang G."/>
        </authorList>
    </citation>
    <scope>NUCLEOTIDE SEQUENCE [LARGE SCALE GENOMIC DNA]</scope>
    <source>
        <strain evidence="16">B10K-DU-001-37</strain>
        <tissue evidence="16">Muscle</tissue>
    </source>
</reference>
<dbReference type="InterPro" id="IPR027417">
    <property type="entry name" value="P-loop_NTPase"/>
</dbReference>
<dbReference type="InterPro" id="IPR010926">
    <property type="entry name" value="Myosin_TH1"/>
</dbReference>
<feature type="domain" description="TH1" evidence="15">
    <location>
        <begin position="729"/>
        <end position="921"/>
    </location>
</feature>
<feature type="non-terminal residue" evidence="16">
    <location>
        <position position="1"/>
    </location>
</feature>
<keyword evidence="17" id="KW-1185">Reference proteome</keyword>
<dbReference type="InterPro" id="IPR036961">
    <property type="entry name" value="Kinesin_motor_dom_sf"/>
</dbReference>
<dbReference type="FunFam" id="1.20.58.530:FF:000007">
    <property type="entry name" value="Myosin IE"/>
    <property type="match status" value="1"/>
</dbReference>
<dbReference type="FunFam" id="3.40.850.10:FF:000101">
    <property type="entry name" value="Slow myosin heavy chain 2"/>
    <property type="match status" value="1"/>
</dbReference>
<evidence type="ECO:0000256" key="6">
    <source>
        <dbReference type="ARBA" id="ARBA00022860"/>
    </source>
</evidence>
<evidence type="ECO:0000256" key="12">
    <source>
        <dbReference type="SAM" id="MobiDB-lite"/>
    </source>
</evidence>
<dbReference type="GO" id="GO:0032835">
    <property type="term" value="P:glomerulus development"/>
    <property type="evidence" value="ECO:0007669"/>
    <property type="project" value="TreeGrafter"/>
</dbReference>
<dbReference type="Gene3D" id="3.40.850.10">
    <property type="entry name" value="Kinesin motor domain"/>
    <property type="match status" value="1"/>
</dbReference>
<dbReference type="CDD" id="cd01378">
    <property type="entry name" value="MYSc_Myo1"/>
    <property type="match status" value="1"/>
</dbReference>
<feature type="compositionally biased region" description="Pro residues" evidence="12">
    <location>
        <begin position="1031"/>
        <end position="1048"/>
    </location>
</feature>
<dbReference type="PRINTS" id="PR00452">
    <property type="entry name" value="SH3DOMAIN"/>
</dbReference>
<dbReference type="GO" id="GO:0007015">
    <property type="term" value="P:actin filament organization"/>
    <property type="evidence" value="ECO:0007669"/>
    <property type="project" value="TreeGrafter"/>
</dbReference>
<evidence type="ECO:0000256" key="3">
    <source>
        <dbReference type="ARBA" id="ARBA00022553"/>
    </source>
</evidence>
<evidence type="ECO:0000256" key="10">
    <source>
        <dbReference type="PROSITE-ProRule" id="PRU00192"/>
    </source>
</evidence>
<feature type="non-terminal residue" evidence="16">
    <location>
        <position position="1104"/>
    </location>
</feature>
<feature type="binding site" evidence="11">
    <location>
        <begin position="111"/>
        <end position="118"/>
    </location>
    <ligand>
        <name>ATP</name>
        <dbReference type="ChEBI" id="CHEBI:30616"/>
    </ligand>
</feature>
<dbReference type="EMBL" id="VXAW01006189">
    <property type="protein sequence ID" value="NXM02263.1"/>
    <property type="molecule type" value="Genomic_DNA"/>
</dbReference>
<dbReference type="PANTHER" id="PTHR13140">
    <property type="entry name" value="MYOSIN"/>
    <property type="match status" value="1"/>
</dbReference>
<dbReference type="GO" id="GO:0005524">
    <property type="term" value="F:ATP binding"/>
    <property type="evidence" value="ECO:0007669"/>
    <property type="project" value="UniProtKB-UniRule"/>
</dbReference>
<evidence type="ECO:0000313" key="17">
    <source>
        <dbReference type="Proteomes" id="UP000537779"/>
    </source>
</evidence>
<keyword evidence="9 11" id="KW-0009">Actin-binding</keyword>
<dbReference type="Gene3D" id="1.20.5.4820">
    <property type="match status" value="1"/>
</dbReference>
<dbReference type="SMART" id="SM00326">
    <property type="entry name" value="SH3"/>
    <property type="match status" value="1"/>
</dbReference>
<dbReference type="InterPro" id="IPR036072">
    <property type="entry name" value="MYSc_Myo1"/>
</dbReference>
<feature type="region of interest" description="Disordered" evidence="12">
    <location>
        <begin position="918"/>
        <end position="1049"/>
    </location>
</feature>
<dbReference type="GO" id="GO:0016459">
    <property type="term" value="C:myosin complex"/>
    <property type="evidence" value="ECO:0007669"/>
    <property type="project" value="UniProtKB-KW"/>
</dbReference>
<organism evidence="16 17">
    <name type="scientific">Tyrannus savana</name>
    <name type="common">Fork-tailed flycatcher</name>
    <name type="synonym">Muscivora tyrannus</name>
    <dbReference type="NCBI Taxonomy" id="137541"/>
    <lineage>
        <taxon>Eukaryota</taxon>
        <taxon>Metazoa</taxon>
        <taxon>Chordata</taxon>
        <taxon>Craniata</taxon>
        <taxon>Vertebrata</taxon>
        <taxon>Euteleostomi</taxon>
        <taxon>Archelosauria</taxon>
        <taxon>Archosauria</taxon>
        <taxon>Dinosauria</taxon>
        <taxon>Saurischia</taxon>
        <taxon>Theropoda</taxon>
        <taxon>Coelurosauria</taxon>
        <taxon>Aves</taxon>
        <taxon>Neognathae</taxon>
        <taxon>Neoaves</taxon>
        <taxon>Telluraves</taxon>
        <taxon>Australaves</taxon>
        <taxon>Passeriformes</taxon>
        <taxon>Tyrannidae</taxon>
        <taxon>Tyrannus</taxon>
    </lineage>
</organism>
<evidence type="ECO:0000256" key="7">
    <source>
        <dbReference type="ARBA" id="ARBA00023123"/>
    </source>
</evidence>
<proteinExistence type="inferred from homology"/>
<feature type="compositionally biased region" description="Polar residues" evidence="12">
    <location>
        <begin position="932"/>
        <end position="949"/>
    </location>
</feature>
<dbReference type="GO" id="GO:0005886">
    <property type="term" value="C:plasma membrane"/>
    <property type="evidence" value="ECO:0007669"/>
    <property type="project" value="TreeGrafter"/>
</dbReference>
<dbReference type="FunFam" id="1.20.5.4820:FF:000004">
    <property type="entry name" value="Myosin IE"/>
    <property type="match status" value="1"/>
</dbReference>
<keyword evidence="3" id="KW-0597">Phosphoprotein</keyword>
<dbReference type="CDD" id="cd11827">
    <property type="entry name" value="SH3_MyoIe_If_like"/>
    <property type="match status" value="1"/>
</dbReference>
<dbReference type="PROSITE" id="PS51757">
    <property type="entry name" value="TH1"/>
    <property type="match status" value="1"/>
</dbReference>
<dbReference type="PANTHER" id="PTHR13140:SF341">
    <property type="entry name" value="UNCONVENTIONAL MYOSIN-IE"/>
    <property type="match status" value="1"/>
</dbReference>
<dbReference type="FunFam" id="1.20.120.720:FF:000010">
    <property type="entry name" value="Unconventional myosin-Ie"/>
    <property type="match status" value="1"/>
</dbReference>
<comment type="similarity">
    <text evidence="1 11">Belongs to the TRAFAC class myosin-kinesin ATPase superfamily. Myosin family.</text>
</comment>
<keyword evidence="2 10" id="KW-0728">SH3 domain</keyword>
<dbReference type="InterPro" id="IPR036028">
    <property type="entry name" value="SH3-like_dom_sf"/>
</dbReference>
<dbReference type="PROSITE" id="PS50002">
    <property type="entry name" value="SH3"/>
    <property type="match status" value="1"/>
</dbReference>
<accession>A0A7L0XJH1</accession>
<dbReference type="GO" id="GO:0005516">
    <property type="term" value="F:calmodulin binding"/>
    <property type="evidence" value="ECO:0007669"/>
    <property type="project" value="UniProtKB-KW"/>
</dbReference>
<protein>
    <submittedName>
        <fullName evidence="16">MYO1E protein</fullName>
    </submittedName>
</protein>